<evidence type="ECO:0000313" key="3">
    <source>
        <dbReference type="Proteomes" id="UP000595636"/>
    </source>
</evidence>
<name>A0A7T7KZH6_9ACTN</name>
<evidence type="ECO:0000256" key="1">
    <source>
        <dbReference type="SAM" id="MobiDB-lite"/>
    </source>
</evidence>
<organism evidence="2 3">
    <name type="scientific">Streptomyces liliifuscus</name>
    <dbReference type="NCBI Taxonomy" id="2797636"/>
    <lineage>
        <taxon>Bacteria</taxon>
        <taxon>Bacillati</taxon>
        <taxon>Actinomycetota</taxon>
        <taxon>Actinomycetes</taxon>
        <taxon>Kitasatosporales</taxon>
        <taxon>Streptomycetaceae</taxon>
        <taxon>Streptomyces</taxon>
    </lineage>
</organism>
<feature type="region of interest" description="Disordered" evidence="1">
    <location>
        <begin position="1"/>
        <end position="58"/>
    </location>
</feature>
<dbReference type="Proteomes" id="UP000595636">
    <property type="component" value="Chromosome"/>
</dbReference>
<dbReference type="EMBL" id="CP066831">
    <property type="protein sequence ID" value="QQM43653.1"/>
    <property type="molecule type" value="Genomic_DNA"/>
</dbReference>
<evidence type="ECO:0000313" key="2">
    <source>
        <dbReference type="EMBL" id="QQM43653.1"/>
    </source>
</evidence>
<dbReference type="KEGG" id="slf:JEQ17_32545"/>
<sequence length="58" mass="6036">MSDTNTMETTATDPRATVAQAADDGGHGRHRGPVSAQEGEATPRGRHRKPAEHGDTAA</sequence>
<dbReference type="RefSeq" id="WP_200398572.1">
    <property type="nucleotide sequence ID" value="NZ_CP066831.1"/>
</dbReference>
<protein>
    <submittedName>
        <fullName evidence="2">Uncharacterized protein</fullName>
    </submittedName>
</protein>
<proteinExistence type="predicted"/>
<feature type="compositionally biased region" description="Polar residues" evidence="1">
    <location>
        <begin position="1"/>
        <end position="12"/>
    </location>
</feature>
<reference evidence="2 3" key="1">
    <citation type="submission" date="2020-12" db="EMBL/GenBank/DDBJ databases">
        <title>A novel species.</title>
        <authorList>
            <person name="Li K."/>
        </authorList>
    </citation>
    <scope>NUCLEOTIDE SEQUENCE [LARGE SCALE GENOMIC DNA]</scope>
    <source>
        <strain evidence="2 3">ZYC-3</strain>
    </source>
</reference>
<keyword evidence="3" id="KW-1185">Reference proteome</keyword>
<dbReference type="AlphaFoldDB" id="A0A7T7KZH6"/>
<gene>
    <name evidence="2" type="ORF">JEQ17_32545</name>
</gene>
<accession>A0A7T7KZH6</accession>